<name>A0A371HJB9_MUCPR</name>
<keyword evidence="2" id="KW-1185">Reference proteome</keyword>
<dbReference type="PANTHER" id="PTHR33067:SF9">
    <property type="entry name" value="RNA-DIRECTED DNA POLYMERASE"/>
    <property type="match status" value="1"/>
</dbReference>
<dbReference type="Proteomes" id="UP000257109">
    <property type="component" value="Unassembled WGS sequence"/>
</dbReference>
<evidence type="ECO:0008006" key="3">
    <source>
        <dbReference type="Google" id="ProtNLM"/>
    </source>
</evidence>
<organism evidence="1 2">
    <name type="scientific">Mucuna pruriens</name>
    <name type="common">Velvet bean</name>
    <name type="synonym">Dolichos pruriens</name>
    <dbReference type="NCBI Taxonomy" id="157652"/>
    <lineage>
        <taxon>Eukaryota</taxon>
        <taxon>Viridiplantae</taxon>
        <taxon>Streptophyta</taxon>
        <taxon>Embryophyta</taxon>
        <taxon>Tracheophyta</taxon>
        <taxon>Spermatophyta</taxon>
        <taxon>Magnoliopsida</taxon>
        <taxon>eudicotyledons</taxon>
        <taxon>Gunneridae</taxon>
        <taxon>Pentapetalae</taxon>
        <taxon>rosids</taxon>
        <taxon>fabids</taxon>
        <taxon>Fabales</taxon>
        <taxon>Fabaceae</taxon>
        <taxon>Papilionoideae</taxon>
        <taxon>50 kb inversion clade</taxon>
        <taxon>NPAAA clade</taxon>
        <taxon>indigoferoid/millettioid clade</taxon>
        <taxon>Phaseoleae</taxon>
        <taxon>Mucuna</taxon>
    </lineage>
</organism>
<protein>
    <recommendedName>
        <fullName evidence="3">Aspartic peptidase DDI1-type domain-containing protein</fullName>
    </recommendedName>
</protein>
<dbReference type="EMBL" id="QJKJ01002439">
    <property type="protein sequence ID" value="RDY02879.1"/>
    <property type="molecule type" value="Genomic_DNA"/>
</dbReference>
<comment type="caution">
    <text evidence="1">The sequence shown here is derived from an EMBL/GenBank/DDBJ whole genome shotgun (WGS) entry which is preliminary data.</text>
</comment>
<proteinExistence type="predicted"/>
<dbReference type="Gene3D" id="2.40.70.10">
    <property type="entry name" value="Acid Proteases"/>
    <property type="match status" value="1"/>
</dbReference>
<dbReference type="PANTHER" id="PTHR33067">
    <property type="entry name" value="RNA-DIRECTED DNA POLYMERASE-RELATED"/>
    <property type="match status" value="1"/>
</dbReference>
<evidence type="ECO:0000313" key="2">
    <source>
        <dbReference type="Proteomes" id="UP000257109"/>
    </source>
</evidence>
<evidence type="ECO:0000313" key="1">
    <source>
        <dbReference type="EMBL" id="RDY02879.1"/>
    </source>
</evidence>
<accession>A0A371HJB9</accession>
<gene>
    <name evidence="1" type="ORF">CR513_13600</name>
</gene>
<dbReference type="OrthoDB" id="778454at2759"/>
<dbReference type="CDD" id="cd00303">
    <property type="entry name" value="retropepsin_like"/>
    <property type="match status" value="1"/>
</dbReference>
<dbReference type="AlphaFoldDB" id="A0A371HJB9"/>
<reference evidence="1" key="1">
    <citation type="submission" date="2018-05" db="EMBL/GenBank/DDBJ databases">
        <title>Draft genome of Mucuna pruriens seed.</title>
        <authorList>
            <person name="Nnadi N.E."/>
            <person name="Vos R."/>
            <person name="Hasami M.H."/>
            <person name="Devisetty U.K."/>
            <person name="Aguiy J.C."/>
        </authorList>
    </citation>
    <scope>NUCLEOTIDE SEQUENCE [LARGE SCALE GENOMIC DNA]</scope>
    <source>
        <strain evidence="1">JCA_2017</strain>
    </source>
</reference>
<sequence length="242" mass="26728">MSVIVQDLKMQVGRLANSVSQLQSAESGNLPSQIIPNLRGNVSVVSLRSGRELQAAPHIETKPDVDSQVPQHARPIPMPFPSRTLSARKPKFDEELLKMFQKVDINIPLLDAIKQIPKYAKFLKEFNDDLILGTRQALPKKCRDTGIFLVPCTIGDYTFANAMLDLGASINVTLTSINKSLNYGDLEPTRMTIQLANISVVQPLGVLEDVLVQIDELIFPTDFYILDMEDETPGKGSTLILG</sequence>
<feature type="non-terminal residue" evidence="1">
    <location>
        <position position="1"/>
    </location>
</feature>
<dbReference type="InterPro" id="IPR021109">
    <property type="entry name" value="Peptidase_aspartic_dom_sf"/>
</dbReference>